<organism evidence="2 3">
    <name type="scientific">Ottowia testudinis</name>
    <dbReference type="NCBI Taxonomy" id="2816950"/>
    <lineage>
        <taxon>Bacteria</taxon>
        <taxon>Pseudomonadati</taxon>
        <taxon>Pseudomonadota</taxon>
        <taxon>Betaproteobacteria</taxon>
        <taxon>Burkholderiales</taxon>
        <taxon>Comamonadaceae</taxon>
        <taxon>Ottowia</taxon>
    </lineage>
</organism>
<dbReference type="InterPro" id="IPR036412">
    <property type="entry name" value="HAD-like_sf"/>
</dbReference>
<dbReference type="Gene3D" id="3.40.50.1000">
    <property type="entry name" value="HAD superfamily/HAD-like"/>
    <property type="match status" value="1"/>
</dbReference>
<sequence>MTALGLDVARIRAITLDLDDTLWPIWPTLQRAEDALGAWLTTHAPRAAGLARNPEARHRARQQALTDHAAHAHDLATIRREAIRQLLAWAGDDPALAEPAFEVFFDERQRVTLFGDALPALAALSARYPLVALSNGNADVHRVGIGRYFHAAVSATQIGVGKPERRIFAAAAQAAGVPEHAVLHVGDDALLDGAGALAAGMQLAWVNRASAHWPPAIAGRPHAVVPDMRALCGLLGVAVS</sequence>
<dbReference type="KEGG" id="otd:J1M35_04935"/>
<dbReference type="SFLD" id="SFLDG01129">
    <property type="entry name" value="C1.5:_HAD__Beta-PGM__Phosphata"/>
    <property type="match status" value="1"/>
</dbReference>
<gene>
    <name evidence="2" type="ORF">J1M35_04935</name>
</gene>
<reference evidence="2" key="1">
    <citation type="submission" date="2021-03" db="EMBL/GenBank/DDBJ databases">
        <title>Ottowia sp. 27C isolated from the cloaca of a Giant Asian pond turtle (Heosemys grandis).</title>
        <authorList>
            <person name="Spergser J."/>
            <person name="Busse H.-J."/>
        </authorList>
    </citation>
    <scope>NUCLEOTIDE SEQUENCE</scope>
    <source>
        <strain evidence="2">27C</strain>
    </source>
</reference>
<dbReference type="SFLD" id="SFLDS00003">
    <property type="entry name" value="Haloacid_Dehalogenase"/>
    <property type="match status" value="1"/>
</dbReference>
<dbReference type="PANTHER" id="PTHR43316:SF3">
    <property type="entry name" value="HALOACID DEHALOGENASE, TYPE II (AFU_ORTHOLOGUE AFUA_2G07750)-RELATED"/>
    <property type="match status" value="1"/>
</dbReference>
<name>A0A975H3X1_9BURK</name>
<dbReference type="Gene3D" id="1.20.120.1600">
    <property type="match status" value="1"/>
</dbReference>
<dbReference type="PANTHER" id="PTHR43316">
    <property type="entry name" value="HYDROLASE, HALOACID DELAHOGENASE-RELATED"/>
    <property type="match status" value="1"/>
</dbReference>
<dbReference type="NCBIfam" id="TIGR01549">
    <property type="entry name" value="HAD-SF-IA-v1"/>
    <property type="match status" value="1"/>
</dbReference>
<keyword evidence="3" id="KW-1185">Reference proteome</keyword>
<protein>
    <submittedName>
        <fullName evidence="2">HAD-IA family hydrolase</fullName>
    </submittedName>
</protein>
<accession>A0A975H3X1</accession>
<evidence type="ECO:0000256" key="1">
    <source>
        <dbReference type="ARBA" id="ARBA00022801"/>
    </source>
</evidence>
<dbReference type="AlphaFoldDB" id="A0A975H3X1"/>
<dbReference type="InterPro" id="IPR051540">
    <property type="entry name" value="S-2-haloacid_dehalogenase"/>
</dbReference>
<dbReference type="RefSeq" id="WP_208010148.1">
    <property type="nucleotide sequence ID" value="NZ_CP071796.1"/>
</dbReference>
<dbReference type="Pfam" id="PF00702">
    <property type="entry name" value="Hydrolase"/>
    <property type="match status" value="1"/>
</dbReference>
<proteinExistence type="predicted"/>
<dbReference type="SUPFAM" id="SSF56784">
    <property type="entry name" value="HAD-like"/>
    <property type="match status" value="1"/>
</dbReference>
<dbReference type="PRINTS" id="PR00413">
    <property type="entry name" value="HADHALOGNASE"/>
</dbReference>
<evidence type="ECO:0000313" key="3">
    <source>
        <dbReference type="Proteomes" id="UP000663903"/>
    </source>
</evidence>
<dbReference type="Proteomes" id="UP000663903">
    <property type="component" value="Chromosome"/>
</dbReference>
<keyword evidence="1 2" id="KW-0378">Hydrolase</keyword>
<dbReference type="InterPro" id="IPR006439">
    <property type="entry name" value="HAD-SF_hydro_IA"/>
</dbReference>
<dbReference type="EMBL" id="CP071796">
    <property type="protein sequence ID" value="QTD46249.1"/>
    <property type="molecule type" value="Genomic_DNA"/>
</dbReference>
<dbReference type="GO" id="GO:0016787">
    <property type="term" value="F:hydrolase activity"/>
    <property type="evidence" value="ECO:0007669"/>
    <property type="project" value="UniProtKB-KW"/>
</dbReference>
<evidence type="ECO:0000313" key="2">
    <source>
        <dbReference type="EMBL" id="QTD46249.1"/>
    </source>
</evidence>
<dbReference type="InterPro" id="IPR023214">
    <property type="entry name" value="HAD_sf"/>
</dbReference>